<evidence type="ECO:0000256" key="10">
    <source>
        <dbReference type="SAM" id="SignalP"/>
    </source>
</evidence>
<dbReference type="Gene3D" id="2.160.20.10">
    <property type="entry name" value="Single-stranded right-handed beta-helix, Pectin lyase-like"/>
    <property type="match status" value="1"/>
</dbReference>
<sequence>MKIAKILPLIIFIIFLNTQFFLASSTQTQTHNIASFGARPDSQTDSSKAFLAAWNSACASPAQSTIMVPQGKFMVRTAIKFSGSGCRSSGINFVIRGSILAPSDFRVLGSSSTWFEFESVDGVTISGGVFDGQGMGLWTCKRSGKGGCPPGVTTLGFTNSMNIIIDGVTSLNSQLYHLVINGCKNVKVQGVKVSASGASPNTDGIHVQLSTDVTILSSNIGTGDDCISIGAGTTNLWMEDISCGPGHGISIGSLGKELKEPGVQNVTVKTATFTNTENGVRIKSWGRPSDGFVRNVLFQHLTMVNAQNPIIIDQKYCPDHKGCPGQVSGVRITDVTYHDIQGSSATPIAMNFDCSAEYHCANIKLVDVQLTYSNRRPASSSCTNVKGLALGIVEPKSCL</sequence>
<dbReference type="InterPro" id="IPR011050">
    <property type="entry name" value="Pectin_lyase_fold/virulence"/>
</dbReference>
<dbReference type="SMART" id="SM00710">
    <property type="entry name" value="PbH1"/>
    <property type="match status" value="7"/>
</dbReference>
<evidence type="ECO:0000313" key="11">
    <source>
        <dbReference type="EMBL" id="KAJ8422098.1"/>
    </source>
</evidence>
<comment type="subcellular location">
    <subcellularLocation>
        <location evidence="1">Secreted</location>
        <location evidence="1">Cell wall</location>
    </subcellularLocation>
</comment>
<evidence type="ECO:0000256" key="7">
    <source>
        <dbReference type="ARBA" id="ARBA00023316"/>
    </source>
</evidence>
<dbReference type="GO" id="GO:0005975">
    <property type="term" value="P:carbohydrate metabolic process"/>
    <property type="evidence" value="ECO:0007669"/>
    <property type="project" value="InterPro"/>
</dbReference>
<dbReference type="InterPro" id="IPR006626">
    <property type="entry name" value="PbH1"/>
</dbReference>
<gene>
    <name evidence="11" type="ORF">Cgig2_006564</name>
</gene>
<dbReference type="EMBL" id="JAKOGI010002388">
    <property type="protein sequence ID" value="KAJ8422098.1"/>
    <property type="molecule type" value="Genomic_DNA"/>
</dbReference>
<dbReference type="InterPro" id="IPR000743">
    <property type="entry name" value="Glyco_hydro_28"/>
</dbReference>
<evidence type="ECO:0000256" key="3">
    <source>
        <dbReference type="ARBA" id="ARBA00022512"/>
    </source>
</evidence>
<dbReference type="FunFam" id="2.160.20.10:FF:000004">
    <property type="entry name" value="Pectin lyase-like superfamily protein"/>
    <property type="match status" value="1"/>
</dbReference>
<evidence type="ECO:0000256" key="2">
    <source>
        <dbReference type="ARBA" id="ARBA00008834"/>
    </source>
</evidence>
<comment type="similarity">
    <text evidence="2 9">Belongs to the glycosyl hydrolase 28 family.</text>
</comment>
<evidence type="ECO:0000256" key="4">
    <source>
        <dbReference type="ARBA" id="ARBA00022525"/>
    </source>
</evidence>
<feature type="signal peptide" evidence="10">
    <location>
        <begin position="1"/>
        <end position="23"/>
    </location>
</feature>
<keyword evidence="5 9" id="KW-0378">Hydrolase</keyword>
<evidence type="ECO:0000256" key="5">
    <source>
        <dbReference type="ARBA" id="ARBA00022801"/>
    </source>
</evidence>
<evidence type="ECO:0000256" key="1">
    <source>
        <dbReference type="ARBA" id="ARBA00004191"/>
    </source>
</evidence>
<dbReference type="Proteomes" id="UP001153076">
    <property type="component" value="Unassembled WGS sequence"/>
</dbReference>
<dbReference type="GO" id="GO:0004650">
    <property type="term" value="F:polygalacturonase activity"/>
    <property type="evidence" value="ECO:0007669"/>
    <property type="project" value="InterPro"/>
</dbReference>
<keyword evidence="6 9" id="KW-0326">Glycosidase</keyword>
<evidence type="ECO:0000256" key="6">
    <source>
        <dbReference type="ARBA" id="ARBA00023295"/>
    </source>
</evidence>
<evidence type="ECO:0000256" key="8">
    <source>
        <dbReference type="PROSITE-ProRule" id="PRU10052"/>
    </source>
</evidence>
<dbReference type="GO" id="GO:0071555">
    <property type="term" value="P:cell wall organization"/>
    <property type="evidence" value="ECO:0007669"/>
    <property type="project" value="UniProtKB-KW"/>
</dbReference>
<keyword evidence="3" id="KW-0134">Cell wall</keyword>
<dbReference type="PANTHER" id="PTHR31375">
    <property type="match status" value="1"/>
</dbReference>
<comment type="caution">
    <text evidence="11">The sequence shown here is derived from an EMBL/GenBank/DDBJ whole genome shotgun (WGS) entry which is preliminary data.</text>
</comment>
<dbReference type="AlphaFoldDB" id="A0A9Q1GLB1"/>
<dbReference type="SUPFAM" id="SSF51126">
    <property type="entry name" value="Pectin lyase-like"/>
    <property type="match status" value="1"/>
</dbReference>
<keyword evidence="10" id="KW-0732">Signal</keyword>
<name>A0A9Q1GLB1_9CARY</name>
<feature type="chain" id="PRO_5040163675" description="Polygalacturonase-like" evidence="10">
    <location>
        <begin position="24"/>
        <end position="399"/>
    </location>
</feature>
<keyword evidence="12" id="KW-1185">Reference proteome</keyword>
<evidence type="ECO:0000256" key="9">
    <source>
        <dbReference type="RuleBase" id="RU361169"/>
    </source>
</evidence>
<evidence type="ECO:0000313" key="12">
    <source>
        <dbReference type="Proteomes" id="UP001153076"/>
    </source>
</evidence>
<dbReference type="Pfam" id="PF00295">
    <property type="entry name" value="Glyco_hydro_28"/>
    <property type="match status" value="1"/>
</dbReference>
<reference evidence="11" key="1">
    <citation type="submission" date="2022-04" db="EMBL/GenBank/DDBJ databases">
        <title>Carnegiea gigantea Genome sequencing and assembly v2.</title>
        <authorList>
            <person name="Copetti D."/>
            <person name="Sanderson M.J."/>
            <person name="Burquez A."/>
            <person name="Wojciechowski M.F."/>
        </authorList>
    </citation>
    <scope>NUCLEOTIDE SEQUENCE</scope>
    <source>
        <strain evidence="11">SGP5-SGP5p</strain>
        <tissue evidence="11">Aerial part</tissue>
    </source>
</reference>
<dbReference type="InterPro" id="IPR012334">
    <property type="entry name" value="Pectin_lyas_fold"/>
</dbReference>
<evidence type="ECO:0008006" key="13">
    <source>
        <dbReference type="Google" id="ProtNLM"/>
    </source>
</evidence>
<proteinExistence type="inferred from homology"/>
<keyword evidence="4" id="KW-0964">Secreted</keyword>
<accession>A0A9Q1GLB1</accession>
<protein>
    <recommendedName>
        <fullName evidence="13">Polygalacturonase-like</fullName>
    </recommendedName>
</protein>
<dbReference type="OrthoDB" id="187139at2759"/>
<organism evidence="11 12">
    <name type="scientific">Carnegiea gigantea</name>
    <dbReference type="NCBI Taxonomy" id="171969"/>
    <lineage>
        <taxon>Eukaryota</taxon>
        <taxon>Viridiplantae</taxon>
        <taxon>Streptophyta</taxon>
        <taxon>Embryophyta</taxon>
        <taxon>Tracheophyta</taxon>
        <taxon>Spermatophyta</taxon>
        <taxon>Magnoliopsida</taxon>
        <taxon>eudicotyledons</taxon>
        <taxon>Gunneridae</taxon>
        <taxon>Pentapetalae</taxon>
        <taxon>Caryophyllales</taxon>
        <taxon>Cactineae</taxon>
        <taxon>Cactaceae</taxon>
        <taxon>Cactoideae</taxon>
        <taxon>Echinocereeae</taxon>
        <taxon>Carnegiea</taxon>
    </lineage>
</organism>
<dbReference type="PROSITE" id="PS00502">
    <property type="entry name" value="POLYGALACTURONASE"/>
    <property type="match status" value="1"/>
</dbReference>
<feature type="active site" evidence="8">
    <location>
        <position position="247"/>
    </location>
</feature>
<keyword evidence="7" id="KW-0961">Cell wall biogenesis/degradation</keyword>